<feature type="region of interest" description="Disordered" evidence="1">
    <location>
        <begin position="27"/>
        <end position="62"/>
    </location>
</feature>
<dbReference type="EMBL" id="JAOQNS010000001">
    <property type="protein sequence ID" value="MCW2305793.1"/>
    <property type="molecule type" value="Genomic_DNA"/>
</dbReference>
<evidence type="ECO:0008006" key="4">
    <source>
        <dbReference type="Google" id="ProtNLM"/>
    </source>
</evidence>
<reference evidence="3" key="1">
    <citation type="submission" date="2023-07" db="EMBL/GenBank/DDBJ databases">
        <title>Genome sequencing of Purple Non-Sulfur Bacteria from various extreme environments.</title>
        <authorList>
            <person name="Mayer M."/>
        </authorList>
    </citation>
    <scope>NUCLEOTIDE SEQUENCE [LARGE SCALE GENOMIC DNA]</scope>
    <source>
        <strain evidence="3">DSM 17935</strain>
    </source>
</reference>
<name>A0ABT3H5X1_9HYPH</name>
<dbReference type="Proteomes" id="UP001209755">
    <property type="component" value="Unassembled WGS sequence"/>
</dbReference>
<dbReference type="Pfam" id="PF12616">
    <property type="entry name" value="DUF3775"/>
    <property type="match status" value="1"/>
</dbReference>
<evidence type="ECO:0000256" key="1">
    <source>
        <dbReference type="SAM" id="MobiDB-lite"/>
    </source>
</evidence>
<sequence length="136" mass="14985">MAVELNIDPDTVRLFAQKARLIESSVDDSFEDGHEHDVEFDPESLSDSHAHEGLQEEEADNMTRDELKALIEDLNVDESAELVAIAWVGRGDYDVADWDNAVDMARGRAVGSTARYLLGMSMLADYLDEGLEAIGA</sequence>
<comment type="caution">
    <text evidence="2">The sequence shown here is derived from an EMBL/GenBank/DDBJ whole genome shotgun (WGS) entry which is preliminary data.</text>
</comment>
<evidence type="ECO:0000313" key="3">
    <source>
        <dbReference type="Proteomes" id="UP001209755"/>
    </source>
</evidence>
<protein>
    <recommendedName>
        <fullName evidence="4">DUF3775 domain-containing protein</fullName>
    </recommendedName>
</protein>
<accession>A0ABT3H5X1</accession>
<organism evidence="2 3">
    <name type="scientific">Rhodobium gokarnense</name>
    <dbReference type="NCBI Taxonomy" id="364296"/>
    <lineage>
        <taxon>Bacteria</taxon>
        <taxon>Pseudomonadati</taxon>
        <taxon>Pseudomonadota</taxon>
        <taxon>Alphaproteobacteria</taxon>
        <taxon>Hyphomicrobiales</taxon>
        <taxon>Rhodobiaceae</taxon>
        <taxon>Rhodobium</taxon>
    </lineage>
</organism>
<evidence type="ECO:0000313" key="2">
    <source>
        <dbReference type="EMBL" id="MCW2305793.1"/>
    </source>
</evidence>
<gene>
    <name evidence="2" type="ORF">M2319_000109</name>
</gene>
<proteinExistence type="predicted"/>
<dbReference type="InterPro" id="IPR022254">
    <property type="entry name" value="DUF3775"/>
</dbReference>
<keyword evidence="3" id="KW-1185">Reference proteome</keyword>
<dbReference type="RefSeq" id="WP_264599477.1">
    <property type="nucleotide sequence ID" value="NZ_JAOQNS010000001.1"/>
</dbReference>